<sequence>MSLPLRHPLDTAASLDRVLEDLIVRFIINCPPEDFSSVERELFHVEEATWFYTDFVKILNPNLPNMKIKSFAQQVIKLCPMVWKWDVRAEQALQKFSQYKRSIPVRGAAIFNKKMSKLLLVKGTESDSWSFPRGKISKDENDVDCCVREVLEEIGFDITDYIDEEQFIERTIGGKNYKIFLVSGVPEDFKFEPQVRNEIEKIQWHDFKKLSKSCNSKTSHIKIYLVNNLMRPLTMWAKSHRQIDDDEKLKAHVETQLKLLLGIKKEDTPDPGRELLNMLQNTVSAGSTATQNPNSGQPITAENGLTSAAAESTHAAIPAPTFVAPPPQFQNNFPFMAFQPFAPFPFMNGNSHQIGTAPVPDSSSSGSEYTQPPPTPNMNTLAKPTVVEEDEQQELERGQGGDSNPQLASSKQLLDLLNKKALDAAATKQAQSPTQQRNVAFQHGESIQTSPANSESTAKSLLDILKKPHEASQSDNTNLLNMIKKPAKINIASPVISNRGLVSNPSSPATEGSEYEDFESSSEGDHDENVVDPLELFSDRYDTEKINQRYEQRAPLESEAGHALPASFIEVSRTPSGNPENKHAGLSYSKTKKDSTPNSRSVNADVEHSGVSSVGEESTTATQDNQGPKSQVKPKFKLLKRGEILANISEPTKPEVVANLSPDFSEPLHREEPNILLSMLKKPSKPTSSHVTEDSSVTIGNIPAVEAITISKSSEKKGTVEMTSSNEDSKSLLGLLKQSETANETEVNHNGENKAAAELLDMLHGHSYRNSSTNTEKYMPGLEVQIQHSFHGQSPLPGVKADEQSSCSPNQTYEVPIAKNQSASQELLGMLKKPKA</sequence>
<keyword evidence="7" id="KW-0378">Hydrolase</keyword>
<dbReference type="Gene3D" id="1.10.10.1050">
    <property type="entry name" value="Dcp2, box A domain"/>
    <property type="match status" value="1"/>
</dbReference>
<evidence type="ECO:0000256" key="6">
    <source>
        <dbReference type="ARBA" id="ARBA00022723"/>
    </source>
</evidence>
<dbReference type="InterPro" id="IPR000086">
    <property type="entry name" value="NUDIX_hydrolase_dom"/>
</dbReference>
<feature type="region of interest" description="Disordered" evidence="11">
    <location>
        <begin position="498"/>
        <end position="531"/>
    </location>
</feature>
<feature type="region of interest" description="Disordered" evidence="11">
    <location>
        <begin position="571"/>
        <end position="635"/>
    </location>
</feature>
<dbReference type="Gene3D" id="3.90.79.10">
    <property type="entry name" value="Nucleoside Triphosphate Pyrophosphohydrolase"/>
    <property type="match status" value="1"/>
</dbReference>
<protein>
    <submittedName>
        <fullName evidence="13">LANO_0E12816g1_1</fullName>
    </submittedName>
</protein>
<evidence type="ECO:0000256" key="8">
    <source>
        <dbReference type="ARBA" id="ARBA00022884"/>
    </source>
</evidence>
<accession>A0A1G4JYC5</accession>
<dbReference type="PANTHER" id="PTHR23114">
    <property type="entry name" value="M7GPPPN-MRNA HYDROLASE"/>
    <property type="match status" value="1"/>
</dbReference>
<reference evidence="14" key="1">
    <citation type="submission" date="2016-03" db="EMBL/GenBank/DDBJ databases">
        <authorList>
            <person name="Devillers Hugo."/>
        </authorList>
    </citation>
    <scope>NUCLEOTIDE SEQUENCE [LARGE SCALE GENOMIC DNA]</scope>
</reference>
<feature type="compositionally biased region" description="Low complexity" evidence="11">
    <location>
        <begin position="609"/>
        <end position="620"/>
    </location>
</feature>
<gene>
    <name evidence="13" type="ORF">LANO_0E12816G</name>
</gene>
<dbReference type="Pfam" id="PF00293">
    <property type="entry name" value="NUDIX"/>
    <property type="match status" value="1"/>
</dbReference>
<keyword evidence="9" id="KW-0866">Nonsense-mediated mRNA decay</keyword>
<evidence type="ECO:0000256" key="3">
    <source>
        <dbReference type="ARBA" id="ARBA00005279"/>
    </source>
</evidence>
<dbReference type="GO" id="GO:0003723">
    <property type="term" value="F:RNA binding"/>
    <property type="evidence" value="ECO:0007669"/>
    <property type="project" value="UniProtKB-KW"/>
</dbReference>
<feature type="region of interest" description="Disordered" evidence="11">
    <location>
        <begin position="791"/>
        <end position="810"/>
    </location>
</feature>
<dbReference type="GO" id="GO:0140933">
    <property type="term" value="F:5'-(N(7)-methylguanosine 5'-triphospho)-[mRNA] hydrolase activity"/>
    <property type="evidence" value="ECO:0007669"/>
    <property type="project" value="InterPro"/>
</dbReference>
<dbReference type="FunFam" id="3.90.79.10:FF:000045">
    <property type="entry name" value="mRNA-decapping enzyme 2"/>
    <property type="match status" value="1"/>
</dbReference>
<dbReference type="GO" id="GO:0006397">
    <property type="term" value="P:mRNA processing"/>
    <property type="evidence" value="ECO:0007669"/>
    <property type="project" value="UniProtKB-KW"/>
</dbReference>
<dbReference type="GO" id="GO:0000932">
    <property type="term" value="C:P-body"/>
    <property type="evidence" value="ECO:0007669"/>
    <property type="project" value="UniProtKB-SubCell"/>
</dbReference>
<evidence type="ECO:0000256" key="2">
    <source>
        <dbReference type="ARBA" id="ARBA00004201"/>
    </source>
</evidence>
<dbReference type="PROSITE" id="PS00893">
    <property type="entry name" value="NUDIX_BOX"/>
    <property type="match status" value="1"/>
</dbReference>
<keyword evidence="5" id="KW-0507">mRNA processing</keyword>
<dbReference type="PROSITE" id="PS51462">
    <property type="entry name" value="NUDIX"/>
    <property type="match status" value="1"/>
</dbReference>
<proteinExistence type="inferred from homology"/>
<keyword evidence="14" id="KW-1185">Reference proteome</keyword>
<dbReference type="GO" id="GO:0000184">
    <property type="term" value="P:nuclear-transcribed mRNA catabolic process, nonsense-mediated decay"/>
    <property type="evidence" value="ECO:0007669"/>
    <property type="project" value="UniProtKB-KW"/>
</dbReference>
<feature type="compositionally biased region" description="Polar residues" evidence="11">
    <location>
        <begin position="361"/>
        <end position="370"/>
    </location>
</feature>
<evidence type="ECO:0000256" key="5">
    <source>
        <dbReference type="ARBA" id="ARBA00022664"/>
    </source>
</evidence>
<dbReference type="SUPFAM" id="SSF140586">
    <property type="entry name" value="Dcp2 domain-like"/>
    <property type="match status" value="1"/>
</dbReference>
<dbReference type="SMART" id="SM01125">
    <property type="entry name" value="DCP2"/>
    <property type="match status" value="1"/>
</dbReference>
<feature type="compositionally biased region" description="Acidic residues" evidence="11">
    <location>
        <begin position="513"/>
        <end position="522"/>
    </location>
</feature>
<evidence type="ECO:0000313" key="13">
    <source>
        <dbReference type="EMBL" id="SCU96205.1"/>
    </source>
</evidence>
<name>A0A1G4JYC5_9SACH</name>
<evidence type="ECO:0000256" key="9">
    <source>
        <dbReference type="ARBA" id="ARBA00023161"/>
    </source>
</evidence>
<comment type="similarity">
    <text evidence="3">Belongs to the Nudix hydrolase family. DCP2 subfamily.</text>
</comment>
<dbReference type="InterPro" id="IPR036189">
    <property type="entry name" value="DCP2_BoxA_sf"/>
</dbReference>
<dbReference type="OrthoDB" id="18996at2759"/>
<evidence type="ECO:0000256" key="4">
    <source>
        <dbReference type="ARBA" id="ARBA00022490"/>
    </source>
</evidence>
<comment type="cofactor">
    <cofactor evidence="1">
        <name>Mn(2+)</name>
        <dbReference type="ChEBI" id="CHEBI:29035"/>
    </cofactor>
</comment>
<dbReference type="PANTHER" id="PTHR23114:SF17">
    <property type="entry name" value="M7GPPPN-MRNA HYDROLASE"/>
    <property type="match status" value="1"/>
</dbReference>
<dbReference type="AlphaFoldDB" id="A0A1G4JYC5"/>
<evidence type="ECO:0000256" key="7">
    <source>
        <dbReference type="ARBA" id="ARBA00022801"/>
    </source>
</evidence>
<dbReference type="GO" id="GO:0030145">
    <property type="term" value="F:manganese ion binding"/>
    <property type="evidence" value="ECO:0007669"/>
    <property type="project" value="InterPro"/>
</dbReference>
<keyword evidence="10" id="KW-0464">Manganese</keyword>
<dbReference type="EMBL" id="LT598451">
    <property type="protein sequence ID" value="SCU96205.1"/>
    <property type="molecule type" value="Genomic_DNA"/>
</dbReference>
<keyword evidence="4" id="KW-0963">Cytoplasm</keyword>
<dbReference type="InterPro" id="IPR020084">
    <property type="entry name" value="NUDIX_hydrolase_CS"/>
</dbReference>
<dbReference type="InterPro" id="IPR007722">
    <property type="entry name" value="DCP2_BoxA"/>
</dbReference>
<dbReference type="GO" id="GO:0000290">
    <property type="term" value="P:deadenylation-dependent decapping of nuclear-transcribed mRNA"/>
    <property type="evidence" value="ECO:0007669"/>
    <property type="project" value="InterPro"/>
</dbReference>
<dbReference type="Proteomes" id="UP000189911">
    <property type="component" value="Chromosome E"/>
</dbReference>
<evidence type="ECO:0000256" key="1">
    <source>
        <dbReference type="ARBA" id="ARBA00001936"/>
    </source>
</evidence>
<organism evidence="13 14">
    <name type="scientific">Lachancea nothofagi CBS 11611</name>
    <dbReference type="NCBI Taxonomy" id="1266666"/>
    <lineage>
        <taxon>Eukaryota</taxon>
        <taxon>Fungi</taxon>
        <taxon>Dikarya</taxon>
        <taxon>Ascomycota</taxon>
        <taxon>Saccharomycotina</taxon>
        <taxon>Saccharomycetes</taxon>
        <taxon>Saccharomycetales</taxon>
        <taxon>Saccharomycetaceae</taxon>
        <taxon>Lachancea</taxon>
    </lineage>
</organism>
<dbReference type="InterPro" id="IPR044099">
    <property type="entry name" value="Dcp2_NUDIX"/>
</dbReference>
<dbReference type="CDD" id="cd03672">
    <property type="entry name" value="NUDIX_Dcp2p_Nudt20"/>
    <property type="match status" value="1"/>
</dbReference>
<dbReference type="Pfam" id="PF05026">
    <property type="entry name" value="DCP2"/>
    <property type="match status" value="1"/>
</dbReference>
<feature type="compositionally biased region" description="Polar residues" evidence="11">
    <location>
        <begin position="500"/>
        <end position="510"/>
    </location>
</feature>
<evidence type="ECO:0000259" key="12">
    <source>
        <dbReference type="PROSITE" id="PS51462"/>
    </source>
</evidence>
<feature type="region of interest" description="Disordered" evidence="11">
    <location>
        <begin position="352"/>
        <end position="407"/>
    </location>
</feature>
<evidence type="ECO:0000256" key="11">
    <source>
        <dbReference type="SAM" id="MobiDB-lite"/>
    </source>
</evidence>
<dbReference type="SUPFAM" id="SSF55811">
    <property type="entry name" value="Nudix"/>
    <property type="match status" value="1"/>
</dbReference>
<keyword evidence="6" id="KW-0479">Metal-binding</keyword>
<evidence type="ECO:0000313" key="14">
    <source>
        <dbReference type="Proteomes" id="UP000189911"/>
    </source>
</evidence>
<comment type="subcellular location">
    <subcellularLocation>
        <location evidence="2">Cytoplasm</location>
        <location evidence="2">P-body</location>
    </subcellularLocation>
</comment>
<dbReference type="InterPro" id="IPR015797">
    <property type="entry name" value="NUDIX_hydrolase-like_dom_sf"/>
</dbReference>
<keyword evidence="8" id="KW-0694">RNA-binding</keyword>
<evidence type="ECO:0000256" key="10">
    <source>
        <dbReference type="ARBA" id="ARBA00023211"/>
    </source>
</evidence>
<feature type="domain" description="Nudix hydrolase" evidence="12">
    <location>
        <begin position="101"/>
        <end position="227"/>
    </location>
</feature>